<dbReference type="Pfam" id="PF02375">
    <property type="entry name" value="JmjN"/>
    <property type="match status" value="1"/>
</dbReference>
<evidence type="ECO:0000259" key="1">
    <source>
        <dbReference type="PROSITE" id="PS51183"/>
    </source>
</evidence>
<comment type="caution">
    <text evidence="2">The sequence shown here is derived from an EMBL/GenBank/DDBJ whole genome shotgun (WGS) entry which is preliminary data.</text>
</comment>
<sequence length="69" mass="7670">MALSESNADVFPWLKSMPVAPEYRPTAAEFEDPIGYIFKIEKEASKYGICKIIPPFPPSPKKTAIANLN</sequence>
<dbReference type="EMBL" id="LXQA010502810">
    <property type="protein sequence ID" value="MCI55860.1"/>
    <property type="molecule type" value="Genomic_DNA"/>
</dbReference>
<dbReference type="Proteomes" id="UP000265520">
    <property type="component" value="Unassembled WGS sequence"/>
</dbReference>
<proteinExistence type="predicted"/>
<keyword evidence="3" id="KW-1185">Reference proteome</keyword>
<dbReference type="GO" id="GO:0000785">
    <property type="term" value="C:chromatin"/>
    <property type="evidence" value="ECO:0007669"/>
    <property type="project" value="TreeGrafter"/>
</dbReference>
<keyword evidence="2" id="KW-0808">Transferase</keyword>
<evidence type="ECO:0000313" key="3">
    <source>
        <dbReference type="Proteomes" id="UP000265520"/>
    </source>
</evidence>
<evidence type="ECO:0000313" key="2">
    <source>
        <dbReference type="EMBL" id="MCI55860.1"/>
    </source>
</evidence>
<protein>
    <submittedName>
        <fullName evidence="2">Lysine-specific demethylase REF6-like</fullName>
    </submittedName>
</protein>
<dbReference type="GO" id="GO:0032259">
    <property type="term" value="P:methylation"/>
    <property type="evidence" value="ECO:0007669"/>
    <property type="project" value="UniProtKB-KW"/>
</dbReference>
<name>A0A392T6T6_9FABA</name>
<dbReference type="GO" id="GO:0005634">
    <property type="term" value="C:nucleus"/>
    <property type="evidence" value="ECO:0007669"/>
    <property type="project" value="TreeGrafter"/>
</dbReference>
<dbReference type="PROSITE" id="PS51183">
    <property type="entry name" value="JMJN"/>
    <property type="match status" value="1"/>
</dbReference>
<reference evidence="2 3" key="1">
    <citation type="journal article" date="2018" name="Front. Plant Sci.">
        <title>Red Clover (Trifolium pratense) and Zigzag Clover (T. medium) - A Picture of Genomic Similarities and Differences.</title>
        <authorList>
            <person name="Dluhosova J."/>
            <person name="Istvanek J."/>
            <person name="Nedelnik J."/>
            <person name="Repkova J."/>
        </authorList>
    </citation>
    <scope>NUCLEOTIDE SEQUENCE [LARGE SCALE GENOMIC DNA]</scope>
    <source>
        <strain evidence="3">cv. 10/8</strain>
        <tissue evidence="2">Leaf</tissue>
    </source>
</reference>
<dbReference type="PANTHER" id="PTHR10694">
    <property type="entry name" value="LYSINE-SPECIFIC DEMETHYLASE"/>
    <property type="match status" value="1"/>
</dbReference>
<dbReference type="AlphaFoldDB" id="A0A392T6T6"/>
<dbReference type="SMART" id="SM00545">
    <property type="entry name" value="JmjN"/>
    <property type="match status" value="1"/>
</dbReference>
<accession>A0A392T6T6</accession>
<dbReference type="PANTHER" id="PTHR10694:SF38">
    <property type="entry name" value="LYSINE-SPECIFIC DEMETHYLASE REF6"/>
    <property type="match status" value="1"/>
</dbReference>
<feature type="domain" description="JmjN" evidence="1">
    <location>
        <begin position="20"/>
        <end position="61"/>
    </location>
</feature>
<dbReference type="GO" id="GO:0010468">
    <property type="term" value="P:regulation of gene expression"/>
    <property type="evidence" value="ECO:0007669"/>
    <property type="project" value="TreeGrafter"/>
</dbReference>
<organism evidence="2 3">
    <name type="scientific">Trifolium medium</name>
    <dbReference type="NCBI Taxonomy" id="97028"/>
    <lineage>
        <taxon>Eukaryota</taxon>
        <taxon>Viridiplantae</taxon>
        <taxon>Streptophyta</taxon>
        <taxon>Embryophyta</taxon>
        <taxon>Tracheophyta</taxon>
        <taxon>Spermatophyta</taxon>
        <taxon>Magnoliopsida</taxon>
        <taxon>eudicotyledons</taxon>
        <taxon>Gunneridae</taxon>
        <taxon>Pentapetalae</taxon>
        <taxon>rosids</taxon>
        <taxon>fabids</taxon>
        <taxon>Fabales</taxon>
        <taxon>Fabaceae</taxon>
        <taxon>Papilionoideae</taxon>
        <taxon>50 kb inversion clade</taxon>
        <taxon>NPAAA clade</taxon>
        <taxon>Hologalegina</taxon>
        <taxon>IRL clade</taxon>
        <taxon>Trifolieae</taxon>
        <taxon>Trifolium</taxon>
    </lineage>
</organism>
<dbReference type="GO" id="GO:0008168">
    <property type="term" value="F:methyltransferase activity"/>
    <property type="evidence" value="ECO:0007669"/>
    <property type="project" value="UniProtKB-KW"/>
</dbReference>
<feature type="non-terminal residue" evidence="2">
    <location>
        <position position="69"/>
    </location>
</feature>
<dbReference type="Gene3D" id="2.60.120.650">
    <property type="entry name" value="Cupin"/>
    <property type="match status" value="1"/>
</dbReference>
<dbReference type="GO" id="GO:0034647">
    <property type="term" value="F:histone H3K4me/H3K4me2/H3K4me3 demethylase activity"/>
    <property type="evidence" value="ECO:0007669"/>
    <property type="project" value="TreeGrafter"/>
</dbReference>
<keyword evidence="2" id="KW-0489">Methyltransferase</keyword>
<dbReference type="InterPro" id="IPR003349">
    <property type="entry name" value="JmjN"/>
</dbReference>